<dbReference type="Pfam" id="PF03098">
    <property type="entry name" value="An_peroxidase"/>
    <property type="match status" value="1"/>
</dbReference>
<dbReference type="InterPro" id="IPR037120">
    <property type="entry name" value="Haem_peroxidase_sf_animal"/>
</dbReference>
<name>A0A8X6JES8_TRICU</name>
<gene>
    <name evidence="2" type="primary">Pxdn_0</name>
    <name evidence="2" type="ORF">TNCT_151071</name>
</gene>
<evidence type="ECO:0000256" key="1">
    <source>
        <dbReference type="ARBA" id="ARBA00022559"/>
    </source>
</evidence>
<dbReference type="EMBL" id="BMAO01005784">
    <property type="protein sequence ID" value="GFR03936.1"/>
    <property type="molecule type" value="Genomic_DNA"/>
</dbReference>
<dbReference type="InterPro" id="IPR019791">
    <property type="entry name" value="Haem_peroxidase_animal"/>
</dbReference>
<dbReference type="PANTHER" id="PTHR11475">
    <property type="entry name" value="OXIDASE/PEROXIDASE"/>
    <property type="match status" value="1"/>
</dbReference>
<dbReference type="InterPro" id="IPR010255">
    <property type="entry name" value="Haem_peroxidase_sf"/>
</dbReference>
<organism evidence="2 3">
    <name type="scientific">Trichonephila clavata</name>
    <name type="common">Joro spider</name>
    <name type="synonym">Nephila clavata</name>
    <dbReference type="NCBI Taxonomy" id="2740835"/>
    <lineage>
        <taxon>Eukaryota</taxon>
        <taxon>Metazoa</taxon>
        <taxon>Ecdysozoa</taxon>
        <taxon>Arthropoda</taxon>
        <taxon>Chelicerata</taxon>
        <taxon>Arachnida</taxon>
        <taxon>Araneae</taxon>
        <taxon>Araneomorphae</taxon>
        <taxon>Entelegynae</taxon>
        <taxon>Araneoidea</taxon>
        <taxon>Nephilidae</taxon>
        <taxon>Trichonephila</taxon>
    </lineage>
</organism>
<dbReference type="OrthoDB" id="6487181at2759"/>
<dbReference type="GO" id="GO:0004601">
    <property type="term" value="F:peroxidase activity"/>
    <property type="evidence" value="ECO:0007669"/>
    <property type="project" value="UniProtKB-KW"/>
</dbReference>
<comment type="caution">
    <text evidence="2">The sequence shown here is derived from an EMBL/GenBank/DDBJ whole genome shotgun (WGS) entry which is preliminary data.</text>
</comment>
<dbReference type="AlphaFoldDB" id="A0A8X6JES8"/>
<proteinExistence type="predicted"/>
<evidence type="ECO:0000313" key="2">
    <source>
        <dbReference type="EMBL" id="GFR03936.1"/>
    </source>
</evidence>
<evidence type="ECO:0000313" key="3">
    <source>
        <dbReference type="Proteomes" id="UP000887116"/>
    </source>
</evidence>
<dbReference type="SUPFAM" id="SSF48113">
    <property type="entry name" value="Heme-dependent peroxidases"/>
    <property type="match status" value="1"/>
</dbReference>
<keyword evidence="1" id="KW-0575">Peroxidase</keyword>
<dbReference type="Gene3D" id="1.10.640.10">
    <property type="entry name" value="Haem peroxidase domain superfamily, animal type"/>
    <property type="match status" value="1"/>
</dbReference>
<reference evidence="2" key="1">
    <citation type="submission" date="2020-07" db="EMBL/GenBank/DDBJ databases">
        <title>Multicomponent nature underlies the extraordinary mechanical properties of spider dragline silk.</title>
        <authorList>
            <person name="Kono N."/>
            <person name="Nakamura H."/>
            <person name="Mori M."/>
            <person name="Yoshida Y."/>
            <person name="Ohtoshi R."/>
            <person name="Malay A.D."/>
            <person name="Moran D.A.P."/>
            <person name="Tomita M."/>
            <person name="Numata K."/>
            <person name="Arakawa K."/>
        </authorList>
    </citation>
    <scope>NUCLEOTIDE SEQUENCE</scope>
</reference>
<keyword evidence="1" id="KW-0560">Oxidoreductase</keyword>
<sequence>MYGALVGPTFGCIISKQFINLRNCDRFWYETQDPFLRFTQDQLTEIRQTRLSKVICDNSDTIDVVQMKAFDLPDDFLNPRMPCKNIPSPDLSKWKEKTSCNHRTDRERINIAMGHSHRISPCVTCSCTKEGMVCQSMKISNCFQLASTYTREMILDDDVCKVQCAFAFRAYPQFETNLDNVLGFTVNEK</sequence>
<protein>
    <submittedName>
        <fullName evidence="2">Peroxidasin</fullName>
    </submittedName>
</protein>
<dbReference type="GO" id="GO:0020037">
    <property type="term" value="F:heme binding"/>
    <property type="evidence" value="ECO:0007669"/>
    <property type="project" value="InterPro"/>
</dbReference>
<dbReference type="Proteomes" id="UP000887116">
    <property type="component" value="Unassembled WGS sequence"/>
</dbReference>
<dbReference type="PROSITE" id="PS50292">
    <property type="entry name" value="PEROXIDASE_3"/>
    <property type="match status" value="1"/>
</dbReference>
<keyword evidence="3" id="KW-1185">Reference proteome</keyword>
<accession>A0A8X6JES8</accession>
<dbReference type="PANTHER" id="PTHR11475:SF134">
    <property type="entry name" value="LD42267P"/>
    <property type="match status" value="1"/>
</dbReference>
<dbReference type="GO" id="GO:0006979">
    <property type="term" value="P:response to oxidative stress"/>
    <property type="evidence" value="ECO:0007669"/>
    <property type="project" value="InterPro"/>
</dbReference>